<reference evidence="2 3" key="1">
    <citation type="submission" date="2018-06" db="EMBL/GenBank/DDBJ databases">
        <title>A transcriptomic atlas of mushroom development highlights an independent origin of complex multicellularity.</title>
        <authorList>
            <consortium name="DOE Joint Genome Institute"/>
            <person name="Krizsan K."/>
            <person name="Almasi E."/>
            <person name="Merenyi Z."/>
            <person name="Sahu N."/>
            <person name="Viragh M."/>
            <person name="Koszo T."/>
            <person name="Mondo S."/>
            <person name="Kiss B."/>
            <person name="Balint B."/>
            <person name="Kues U."/>
            <person name="Barry K."/>
            <person name="Hegedus J.C."/>
            <person name="Henrissat B."/>
            <person name="Johnson J."/>
            <person name="Lipzen A."/>
            <person name="Ohm R."/>
            <person name="Nagy I."/>
            <person name="Pangilinan J."/>
            <person name="Yan J."/>
            <person name="Xiong Y."/>
            <person name="Grigoriev I.V."/>
            <person name="Hibbett D.S."/>
            <person name="Nagy L.G."/>
        </authorList>
    </citation>
    <scope>NUCLEOTIDE SEQUENCE [LARGE SCALE GENOMIC DNA]</scope>
    <source>
        <strain evidence="2 3">SZMC22713</strain>
    </source>
</reference>
<feature type="region of interest" description="Disordered" evidence="1">
    <location>
        <begin position="289"/>
        <end position="373"/>
    </location>
</feature>
<feature type="compositionally biased region" description="Basic and acidic residues" evidence="1">
    <location>
        <begin position="321"/>
        <end position="332"/>
    </location>
</feature>
<organism evidence="2 3">
    <name type="scientific">Rickenella mellea</name>
    <dbReference type="NCBI Taxonomy" id="50990"/>
    <lineage>
        <taxon>Eukaryota</taxon>
        <taxon>Fungi</taxon>
        <taxon>Dikarya</taxon>
        <taxon>Basidiomycota</taxon>
        <taxon>Agaricomycotina</taxon>
        <taxon>Agaricomycetes</taxon>
        <taxon>Hymenochaetales</taxon>
        <taxon>Rickenellaceae</taxon>
        <taxon>Rickenella</taxon>
    </lineage>
</organism>
<dbReference type="OrthoDB" id="3250313at2759"/>
<name>A0A4Y7PFY3_9AGAM</name>
<feature type="region of interest" description="Disordered" evidence="1">
    <location>
        <begin position="675"/>
        <end position="869"/>
    </location>
</feature>
<dbReference type="STRING" id="50990.A0A4Y7PFY3"/>
<feature type="compositionally biased region" description="Basic and acidic residues" evidence="1">
    <location>
        <begin position="718"/>
        <end position="744"/>
    </location>
</feature>
<feature type="compositionally biased region" description="Polar residues" evidence="1">
    <location>
        <begin position="782"/>
        <end position="792"/>
    </location>
</feature>
<keyword evidence="3" id="KW-1185">Reference proteome</keyword>
<dbReference type="VEuPathDB" id="FungiDB:BD410DRAFT_846225"/>
<feature type="compositionally biased region" description="Polar residues" evidence="1">
    <location>
        <begin position="804"/>
        <end position="820"/>
    </location>
</feature>
<evidence type="ECO:0000313" key="2">
    <source>
        <dbReference type="EMBL" id="TDL14235.1"/>
    </source>
</evidence>
<protein>
    <submittedName>
        <fullName evidence="2">Uncharacterized protein</fullName>
    </submittedName>
</protein>
<sequence>MGRRSWTTKSQETWLKNRLIEYWTAQRSKKTNAFFIQTDAAYFKEFPFVEGAEVGRSATFTGAKTRIHEWFSNHGRKSNFHRPSTRIKVLKLRQKKASKKAPWQVYSDLYYKDKLKPTFDQQYTEHVEKSKADNTEPEKAIAFRNRLIKDAYEAESDTVKAEVEAARERLLDNISVVPPVNMTEGLDDDQVNLLGRNLGLAKNIEALPVTLQTLCEEVERQTGWEIHIWAGGPNVAENGKIRCFRVSAGSTKVQSAKDFATWHGELDKAITEPLVRYLHIKHPEQSTRDLWVVPPAPGPSGPAPPSNDATTHVRLPAGSTSHHDNENKKPNDEQANQSDEESGSESSATDKDEDEGHDDIGEGKSPQTKSLANHELDEVTTLPNTTISAGPIDVQQDVSTTKENTAAMTPSETPNATAKIPPAKDLLLTHTLTRQPDLFDLVTEPPAQDIYNGTTNNTAAAVRKSNPTTPTHDAVMSPTNNATANIPLYPEELSDCASNIMDVKPWINKGYDDLRLGTTSVESRRLAALWLKLEVVLDHSESAKGLPSNGRPVELAEYLKRKDAVAPAITDASDFGIRWRNYYTSIQVAIRDVSTWPPSQSKSDSTVWSPLLKGGRRGLFSLLISLSWWQKFGTTRKQRLLVEEAVKDAHWLFSQLFVAATEEHVPEMLVVKVNESHEGSRPKRSAKSLFKSRPTNIPEIDTPTGSAVDIFESPPDASTKELAPEKLVAKESDNHEGSGPEHSAKTLFKARSTKVNSPTDTPVDIIKSFANAATEKHIPEKPTTTESDSQEGSRPKRSAKSLFKTRSTNIPKIDNATTDSAVDVMKSPPNASTSVGKAKAKKITTTERPSKRTAQNIEAPVTTAKRSRR</sequence>
<dbReference type="AlphaFoldDB" id="A0A4Y7PFY3"/>
<proteinExistence type="predicted"/>
<dbReference type="Proteomes" id="UP000294933">
    <property type="component" value="Unassembled WGS sequence"/>
</dbReference>
<dbReference type="EMBL" id="ML170367">
    <property type="protein sequence ID" value="TDL14235.1"/>
    <property type="molecule type" value="Genomic_DNA"/>
</dbReference>
<evidence type="ECO:0000256" key="1">
    <source>
        <dbReference type="SAM" id="MobiDB-lite"/>
    </source>
</evidence>
<gene>
    <name evidence="2" type="ORF">BD410DRAFT_846225</name>
</gene>
<evidence type="ECO:0000313" key="3">
    <source>
        <dbReference type="Proteomes" id="UP000294933"/>
    </source>
</evidence>
<feature type="compositionally biased region" description="Pro residues" evidence="1">
    <location>
        <begin position="294"/>
        <end position="305"/>
    </location>
</feature>
<accession>A0A4Y7PFY3</accession>